<dbReference type="Proteomes" id="UP000790787">
    <property type="component" value="Chromosome 20"/>
</dbReference>
<keyword evidence="1" id="KW-1185">Reference proteome</keyword>
<organism evidence="1 2">
    <name type="scientific">Nicotiana tabacum</name>
    <name type="common">Common tobacco</name>
    <dbReference type="NCBI Taxonomy" id="4097"/>
    <lineage>
        <taxon>Eukaryota</taxon>
        <taxon>Viridiplantae</taxon>
        <taxon>Streptophyta</taxon>
        <taxon>Embryophyta</taxon>
        <taxon>Tracheophyta</taxon>
        <taxon>Spermatophyta</taxon>
        <taxon>Magnoliopsida</taxon>
        <taxon>eudicotyledons</taxon>
        <taxon>Gunneridae</taxon>
        <taxon>Pentapetalae</taxon>
        <taxon>asterids</taxon>
        <taxon>lamiids</taxon>
        <taxon>Solanales</taxon>
        <taxon>Solanaceae</taxon>
        <taxon>Nicotianoideae</taxon>
        <taxon>Nicotianeae</taxon>
        <taxon>Nicotiana</taxon>
    </lineage>
</organism>
<sequence>MMLTMHNVEEHKWLKNLYNIRHMWSTAFNNDVFSAGLKATSRSESTNHVLNGFGDLSTYLHIFVTNYEKNVVNKWCLSEEHEDFKCKQGKPTPVVKGSPILTQISAVYTHKIYNIFEKEFLKGAGTCFIEAKVYCDGHVSKYEVKMHNSSKSWFVELDHTTLHVTCTCKKFESMGILCAHCLLIYTSNKVCEIPKEYILRRWTKDARKRIKNLPTQSCSMNRSSESEIVYTNSMMQTCYNLTHLSKYSVECRDIFQRHLENASDELDDYLEKLNSSAAHISAKNCEKNIEDNKVLEPLYVKAPGIRKERILRHWEKPKKRKTSQLTNGKIKKSQKDVAPSIKNMFEDNAYTPHQAISPLPEVNLQDVDFDLDMNESNVSLLALLQSVGNTTQQSSTSTWKSGAKYN</sequence>
<evidence type="ECO:0000313" key="2">
    <source>
        <dbReference type="RefSeq" id="XP_075097117.1"/>
    </source>
</evidence>
<name>A0AC58TIS8_TOBAC</name>
<protein>
    <submittedName>
        <fullName evidence="2">Protein FAR1-RELATED SEQUENCE 9-like</fullName>
    </submittedName>
</protein>
<reference evidence="2" key="2">
    <citation type="submission" date="2025-08" db="UniProtKB">
        <authorList>
            <consortium name="RefSeq"/>
        </authorList>
    </citation>
    <scope>IDENTIFICATION</scope>
    <source>
        <tissue evidence="2">Leaf</tissue>
    </source>
</reference>
<gene>
    <name evidence="2" type="primary">LOC142174785</name>
</gene>
<dbReference type="RefSeq" id="XP_075097117.1">
    <property type="nucleotide sequence ID" value="XM_075241016.1"/>
</dbReference>
<evidence type="ECO:0000313" key="1">
    <source>
        <dbReference type="Proteomes" id="UP000790787"/>
    </source>
</evidence>
<reference evidence="1" key="1">
    <citation type="journal article" date="2014" name="Nat. Commun.">
        <title>The tobacco genome sequence and its comparison with those of tomato and potato.</title>
        <authorList>
            <person name="Sierro N."/>
            <person name="Battey J.N."/>
            <person name="Ouadi S."/>
            <person name="Bakaher N."/>
            <person name="Bovet L."/>
            <person name="Willig A."/>
            <person name="Goepfert S."/>
            <person name="Peitsch M.C."/>
            <person name="Ivanov N.V."/>
        </authorList>
    </citation>
    <scope>NUCLEOTIDE SEQUENCE [LARGE SCALE GENOMIC DNA]</scope>
</reference>
<accession>A0AC58TIS8</accession>
<proteinExistence type="predicted"/>